<evidence type="ECO:0000313" key="1">
    <source>
        <dbReference type="EMBL" id="SLM47379.1"/>
    </source>
</evidence>
<reference evidence="1 2" key="1">
    <citation type="submission" date="2017-03" db="EMBL/GenBank/DDBJ databases">
        <authorList>
            <person name="Afonso C.L."/>
            <person name="Miller P.J."/>
            <person name="Scott M.A."/>
            <person name="Spackman E."/>
            <person name="Goraichik I."/>
            <person name="Dimitrov K.M."/>
            <person name="Suarez D.L."/>
            <person name="Swayne D.E."/>
        </authorList>
    </citation>
    <scope>NUCLEOTIDE SEQUENCE [LARGE SCALE GENOMIC DNA]</scope>
    <source>
        <strain evidence="1">Genome sequencing of Nitrospira japonica strain NJ11</strain>
    </source>
</reference>
<sequence length="59" mass="6425">MMDSFPCNAAPSPFRDGAAQVQVTIRNDCKLLGWLQVQQGLLGMTRVRSLGLAMCLLNS</sequence>
<evidence type="ECO:0000313" key="2">
    <source>
        <dbReference type="Proteomes" id="UP000192042"/>
    </source>
</evidence>
<name>A0A1W1I3C4_9BACT</name>
<keyword evidence="2" id="KW-1185">Reference proteome</keyword>
<proteinExistence type="predicted"/>
<protein>
    <submittedName>
        <fullName evidence="1">Uncharacterized protein</fullName>
    </submittedName>
</protein>
<dbReference type="AlphaFoldDB" id="A0A1W1I3C4"/>
<accession>A0A1W1I3C4</accession>
<dbReference type="Proteomes" id="UP000192042">
    <property type="component" value="Chromosome I"/>
</dbReference>
<gene>
    <name evidence="1" type="ORF">NSJP_1207</name>
</gene>
<organism evidence="1 2">
    <name type="scientific">Nitrospira japonica</name>
    <dbReference type="NCBI Taxonomy" id="1325564"/>
    <lineage>
        <taxon>Bacteria</taxon>
        <taxon>Pseudomonadati</taxon>
        <taxon>Nitrospirota</taxon>
        <taxon>Nitrospiria</taxon>
        <taxon>Nitrospirales</taxon>
        <taxon>Nitrospiraceae</taxon>
        <taxon>Nitrospira</taxon>
    </lineage>
</organism>
<dbReference type="EMBL" id="LT828648">
    <property type="protein sequence ID" value="SLM47379.1"/>
    <property type="molecule type" value="Genomic_DNA"/>
</dbReference>
<dbReference type="KEGG" id="nja:NSJP_1207"/>